<gene>
    <name evidence="2" type="ORF">GK091_03385</name>
</gene>
<dbReference type="Proteomes" id="UP000477386">
    <property type="component" value="Unassembled WGS sequence"/>
</dbReference>
<dbReference type="AlphaFoldDB" id="A0A6M0ICD9"/>
<feature type="signal peptide" evidence="1">
    <location>
        <begin position="1"/>
        <end position="24"/>
    </location>
</feature>
<accession>A0A6M0ICD9</accession>
<keyword evidence="3" id="KW-1185">Reference proteome</keyword>
<dbReference type="EMBL" id="JAAGNZ010000001">
    <property type="protein sequence ID" value="NEU65910.1"/>
    <property type="molecule type" value="Genomic_DNA"/>
</dbReference>
<proteinExistence type="predicted"/>
<name>A0A6M0ICD9_9BACT</name>
<organism evidence="2 3">
    <name type="scientific">Spirosoma agri</name>
    <dbReference type="NCBI Taxonomy" id="1987381"/>
    <lineage>
        <taxon>Bacteria</taxon>
        <taxon>Pseudomonadati</taxon>
        <taxon>Bacteroidota</taxon>
        <taxon>Cytophagia</taxon>
        <taxon>Cytophagales</taxon>
        <taxon>Cytophagaceae</taxon>
        <taxon>Spirosoma</taxon>
    </lineage>
</organism>
<reference evidence="2 3" key="1">
    <citation type="submission" date="2020-02" db="EMBL/GenBank/DDBJ databases">
        <title>Draft genome sequence of two Spirosoma agri KCTC 52727 and Spirosoma terrae KCTC 52035.</title>
        <authorList>
            <person name="Rojas J."/>
            <person name="Ambika Manirajan B."/>
            <person name="Ratering S."/>
            <person name="Suarez C."/>
            <person name="Schnell S."/>
        </authorList>
    </citation>
    <scope>NUCLEOTIDE SEQUENCE [LARGE SCALE GENOMIC DNA]</scope>
    <source>
        <strain evidence="2 3">KCTC 52727</strain>
    </source>
</reference>
<protein>
    <submittedName>
        <fullName evidence="2">Uncharacterized protein</fullName>
    </submittedName>
</protein>
<keyword evidence="1" id="KW-0732">Signal</keyword>
<comment type="caution">
    <text evidence="2">The sequence shown here is derived from an EMBL/GenBank/DDBJ whole genome shotgun (WGS) entry which is preliminary data.</text>
</comment>
<sequence length="145" mass="16166">MRPLFVCFLFVATVIRATSLPCLAQKPVYDVTVTADGKSLDLNQGISASTKTVELTGQLTPESQQQYPQLKPVVLINKAVFNLIRDTRRVGFINWPQDGSIARLFKEARSGDRFVIQFEDVEVQTKQGTTQKVDGLKLIQISVKP</sequence>
<evidence type="ECO:0000313" key="2">
    <source>
        <dbReference type="EMBL" id="NEU65910.1"/>
    </source>
</evidence>
<dbReference type="RefSeq" id="WP_164035205.1">
    <property type="nucleotide sequence ID" value="NZ_JAAGNZ010000001.1"/>
</dbReference>
<evidence type="ECO:0000256" key="1">
    <source>
        <dbReference type="SAM" id="SignalP"/>
    </source>
</evidence>
<feature type="chain" id="PRO_5026712633" evidence="1">
    <location>
        <begin position="25"/>
        <end position="145"/>
    </location>
</feature>
<evidence type="ECO:0000313" key="3">
    <source>
        <dbReference type="Proteomes" id="UP000477386"/>
    </source>
</evidence>